<name>A0AAD4R4N0_9BILA</name>
<keyword evidence="7 9" id="KW-1133">Transmembrane helix</keyword>
<dbReference type="Gene3D" id="3.40.50.300">
    <property type="entry name" value="P-loop containing nucleotide triphosphate hydrolases"/>
    <property type="match status" value="1"/>
</dbReference>
<evidence type="ECO:0000256" key="5">
    <source>
        <dbReference type="ARBA" id="ARBA00022741"/>
    </source>
</evidence>
<dbReference type="InterPro" id="IPR017871">
    <property type="entry name" value="ABC_transporter-like_CS"/>
</dbReference>
<feature type="transmembrane region" description="Helical" evidence="9">
    <location>
        <begin position="651"/>
        <end position="673"/>
    </location>
</feature>
<keyword evidence="8 9" id="KW-0472">Membrane</keyword>
<feature type="transmembrane region" description="Helical" evidence="9">
    <location>
        <begin position="783"/>
        <end position="803"/>
    </location>
</feature>
<feature type="transmembrane region" description="Helical" evidence="9">
    <location>
        <begin position="729"/>
        <end position="748"/>
    </location>
</feature>
<gene>
    <name evidence="11" type="ORF">DdX_04565</name>
</gene>
<evidence type="ECO:0000256" key="6">
    <source>
        <dbReference type="ARBA" id="ARBA00022840"/>
    </source>
</evidence>
<dbReference type="GO" id="GO:0005319">
    <property type="term" value="F:lipid transporter activity"/>
    <property type="evidence" value="ECO:0007669"/>
    <property type="project" value="TreeGrafter"/>
</dbReference>
<dbReference type="PANTHER" id="PTHR19229:SF250">
    <property type="entry name" value="ABC TRANSPORTER DOMAIN-CONTAINING PROTEIN-RELATED"/>
    <property type="match status" value="1"/>
</dbReference>
<feature type="domain" description="ABC transporter" evidence="10">
    <location>
        <begin position="933"/>
        <end position="1163"/>
    </location>
</feature>
<comment type="caution">
    <text evidence="11">The sequence shown here is derived from an EMBL/GenBank/DDBJ whole genome shotgun (WGS) entry which is preliminary data.</text>
</comment>
<evidence type="ECO:0000313" key="12">
    <source>
        <dbReference type="Proteomes" id="UP001201812"/>
    </source>
</evidence>
<keyword evidence="4" id="KW-0677">Repeat</keyword>
<dbReference type="CDD" id="cd03263">
    <property type="entry name" value="ABC_subfamily_A"/>
    <property type="match status" value="1"/>
</dbReference>
<sequence length="1739" mass="197972">MISFWRQLRLLLWKAYLIKKRQNIWIAIEILIPVLLFAMLVIIRTRDFYVLSNECHYDAKSFPSSGVLPFMHSLLCSISNDCKNHATTADETYQVNVRAERKTLLVDGVRWMRSFLEIIAESPDRWRDIFLQFANAIHIVAGLRANQTTDNDQQMNLTFPFLTFFDSPQHMLEILHDDFGFDNETAEKFLDVSVTPQFIFRAMEEVVNVSSRDLSPFSIFEDNKVSFLCDKSTTSQLFSSVNDVHEEIDFCRITHSNIILSLLLNAKQYDFRDIVSRLTSRTLHFMRSRSSENVKHLSINDFTTNIRFAMGEMRRLSPLNYSVFSNSKDLQDAVFCGGITKMMEHDSGNKPASFYNPKLDQLRSRITQFILQTSPELSDQDKAGFCGNISTAEAFECKSLPFGMPQFKTLLRGYILVAPDSPVVREIVDKLNQPLKVFNMFRDIIYDFGDIASPLQDAIAQSDLKTAAQAMLDLLPDLDNNSTLRFVLEHWFNNSTDPNSLLTQIQRMGSQMSNIAKCFRIDRFVIVKDEEELEQRAMCLTTHDQYFSGVVFLNVSEKSTTFPDFVTYKIRHNPKLVDSTKGIPMDSHNILSRDNPWDDLKYLSYGFSFLQEAVERAIISEITNETIETGIQSQQEPYPCVVSDTFKVTNFLALFVILSWMIPSSLLVKNIVWEKEMRLKEIMRIMGLGNAIHWLAWATQALSFSGLSVTVICVLLKYGNILGKTDFTLILVLLWLFAMSCVCQCLFLSTIFDRANVATVATCLIFFLCFFPCQLLLYRGSPLLINMSLLLPQTSIGFGMNMLGFSDDIGNGTWAGLNSITLFDIGIPEITLKKVFIALSMDCIIYLVLAWYISAVFPGTFGIPKPWYFFFNIPYKLLCKRPGNWTPIRCFWMPSAEALSETCLENGAPNFLSPYPEPTASFEPTQADITHAIKIRNLTKIYGNNTKALDSLSVDFFESQITAFLGHNGAGKTTTISILTGLYPPTQGTANVYDMDIRTDIRRIRDFLGFCPQHNILFDRMTVEEQLEFYASLKGVESSRMRAEVDSMIKDVGLENKRTALANTLSGGMKRKLCIGIALIGGSKLIILDEPTAGIDAYARRSIWQLLLKHKHGRTMILSTHHMDEADVLADRIAIIAEGRLKAAGSSLFLKKRFGNGYQLTIAKDTSATITAYIEQFCGLGQAQLIEEVEFESVYKLPLEMKSEQLAALFEGLESAKDLLGITSYGLSAPSLQQIFLNIAPVHDLKLKKDSSQNRFVSFLSSSFRRCRRNHTVAHKSDLIMAGLVQNGCNTNISDDDPGLIKDKNFAPDPLMEHPMIKFITNRRQIHFHHAKAMFFKRMHISNRSWISLFAELILPLCLLISAEVYIKIQRPPSPITTGQPELALVPLIYGNDTNFYFGIWEKSSLNGTSHGRKYLEDMVEPPGLGTRCVDTNWAFNSTKFRCQNDTTSAPLIFSHSHKDIPYNEPQVCGCLPKSGWNCTFEDYPNQKLQRIPLKSTDVLWDLTYRNISQYRLVTRDNTTSWPIRPSTYFLGGWTFGHENAQYPAAERLNLTDLGVDDMIFIAENMSEIIRLDWRGPVTQANWTHIYDSFNPQNMTVLDLFKEIFDNLDTKEITKIWFNNKLWASLPINTNAYHNAVLRTLLPSSKRKHVGILAINHPMNETVTQSLQSGKEKIASFRVVMVVLALCVIPSSFAMFSVEERITFSKHLQKIFGVAPWLYLLINFLYDFTFNIKTKFLSR</sequence>
<evidence type="ECO:0000256" key="8">
    <source>
        <dbReference type="ARBA" id="ARBA00023136"/>
    </source>
</evidence>
<feature type="transmembrane region" description="Helical" evidence="9">
    <location>
        <begin position="755"/>
        <end position="777"/>
    </location>
</feature>
<dbReference type="Pfam" id="PF00005">
    <property type="entry name" value="ABC_tran"/>
    <property type="match status" value="1"/>
</dbReference>
<dbReference type="SUPFAM" id="SSF52540">
    <property type="entry name" value="P-loop containing nucleoside triphosphate hydrolases"/>
    <property type="match status" value="1"/>
</dbReference>
<evidence type="ECO:0000259" key="10">
    <source>
        <dbReference type="PROSITE" id="PS50893"/>
    </source>
</evidence>
<dbReference type="InterPro" id="IPR013525">
    <property type="entry name" value="ABC2_TM"/>
</dbReference>
<dbReference type="PROSITE" id="PS50893">
    <property type="entry name" value="ABC_TRANSPORTER_2"/>
    <property type="match status" value="1"/>
</dbReference>
<dbReference type="Proteomes" id="UP001201812">
    <property type="component" value="Unassembled WGS sequence"/>
</dbReference>
<dbReference type="InterPro" id="IPR003593">
    <property type="entry name" value="AAA+_ATPase"/>
</dbReference>
<dbReference type="GO" id="GO:0016887">
    <property type="term" value="F:ATP hydrolysis activity"/>
    <property type="evidence" value="ECO:0007669"/>
    <property type="project" value="InterPro"/>
</dbReference>
<feature type="transmembrane region" description="Helical" evidence="9">
    <location>
        <begin position="1708"/>
        <end position="1726"/>
    </location>
</feature>
<feature type="transmembrane region" description="Helical" evidence="9">
    <location>
        <begin position="24"/>
        <end position="43"/>
    </location>
</feature>
<evidence type="ECO:0000313" key="11">
    <source>
        <dbReference type="EMBL" id="KAI1722255.1"/>
    </source>
</evidence>
<dbReference type="Pfam" id="PF12698">
    <property type="entry name" value="ABC2_membrane_3"/>
    <property type="match status" value="1"/>
</dbReference>
<dbReference type="GO" id="GO:0140359">
    <property type="term" value="F:ABC-type transporter activity"/>
    <property type="evidence" value="ECO:0007669"/>
    <property type="project" value="InterPro"/>
</dbReference>
<evidence type="ECO:0000256" key="2">
    <source>
        <dbReference type="ARBA" id="ARBA00022448"/>
    </source>
</evidence>
<comment type="subcellular location">
    <subcellularLocation>
        <location evidence="1">Membrane</location>
        <topology evidence="1">Multi-pass membrane protein</topology>
    </subcellularLocation>
</comment>
<dbReference type="PANTHER" id="PTHR19229">
    <property type="entry name" value="ATP-BINDING CASSETTE TRANSPORTER SUBFAMILY A ABCA"/>
    <property type="match status" value="1"/>
</dbReference>
<feature type="transmembrane region" description="Helical" evidence="9">
    <location>
        <begin position="1346"/>
        <end position="1367"/>
    </location>
</feature>
<keyword evidence="12" id="KW-1185">Reference proteome</keyword>
<evidence type="ECO:0000256" key="9">
    <source>
        <dbReference type="SAM" id="Phobius"/>
    </source>
</evidence>
<dbReference type="SMART" id="SM00382">
    <property type="entry name" value="AAA"/>
    <property type="match status" value="1"/>
</dbReference>
<feature type="transmembrane region" description="Helical" evidence="9">
    <location>
        <begin position="1675"/>
        <end position="1696"/>
    </location>
</feature>
<evidence type="ECO:0000256" key="4">
    <source>
        <dbReference type="ARBA" id="ARBA00022737"/>
    </source>
</evidence>
<dbReference type="GO" id="GO:0016020">
    <property type="term" value="C:membrane"/>
    <property type="evidence" value="ECO:0007669"/>
    <property type="project" value="UniProtKB-SubCell"/>
</dbReference>
<evidence type="ECO:0000256" key="3">
    <source>
        <dbReference type="ARBA" id="ARBA00022692"/>
    </source>
</evidence>
<dbReference type="EMBL" id="JAKKPZ010000004">
    <property type="protein sequence ID" value="KAI1722255.1"/>
    <property type="molecule type" value="Genomic_DNA"/>
</dbReference>
<dbReference type="FunFam" id="3.40.50.300:FF:000298">
    <property type="entry name" value="ATP-binding cassette sub-family A member 12"/>
    <property type="match status" value="1"/>
</dbReference>
<protein>
    <submittedName>
        <fullName evidence="11">ABC transporter domain-containing protein</fullName>
    </submittedName>
</protein>
<keyword evidence="3 9" id="KW-0812">Transmembrane</keyword>
<dbReference type="GO" id="GO:0005524">
    <property type="term" value="F:ATP binding"/>
    <property type="evidence" value="ECO:0007669"/>
    <property type="project" value="UniProtKB-KW"/>
</dbReference>
<evidence type="ECO:0000256" key="7">
    <source>
        <dbReference type="ARBA" id="ARBA00022989"/>
    </source>
</evidence>
<keyword evidence="6" id="KW-0067">ATP-binding</keyword>
<dbReference type="InterPro" id="IPR003439">
    <property type="entry name" value="ABC_transporter-like_ATP-bd"/>
</dbReference>
<dbReference type="InterPro" id="IPR027417">
    <property type="entry name" value="P-loop_NTPase"/>
</dbReference>
<dbReference type="PROSITE" id="PS00211">
    <property type="entry name" value="ABC_TRANSPORTER_1"/>
    <property type="match status" value="1"/>
</dbReference>
<feature type="transmembrane region" description="Helical" evidence="9">
    <location>
        <begin position="694"/>
        <end position="717"/>
    </location>
</feature>
<keyword evidence="2" id="KW-0813">Transport</keyword>
<dbReference type="InterPro" id="IPR026082">
    <property type="entry name" value="ABCA"/>
</dbReference>
<keyword evidence="5" id="KW-0547">Nucleotide-binding</keyword>
<reference evidence="11" key="1">
    <citation type="submission" date="2022-01" db="EMBL/GenBank/DDBJ databases">
        <title>Genome Sequence Resource for Two Populations of Ditylenchus destructor, the Migratory Endoparasitic Phytonematode.</title>
        <authorList>
            <person name="Zhang H."/>
            <person name="Lin R."/>
            <person name="Xie B."/>
        </authorList>
    </citation>
    <scope>NUCLEOTIDE SEQUENCE</scope>
    <source>
        <strain evidence="11">BazhouSP</strain>
    </source>
</reference>
<proteinExistence type="predicted"/>
<evidence type="ECO:0000256" key="1">
    <source>
        <dbReference type="ARBA" id="ARBA00004141"/>
    </source>
</evidence>
<accession>A0AAD4R4N0</accession>
<organism evidence="11 12">
    <name type="scientific">Ditylenchus destructor</name>
    <dbReference type="NCBI Taxonomy" id="166010"/>
    <lineage>
        <taxon>Eukaryota</taxon>
        <taxon>Metazoa</taxon>
        <taxon>Ecdysozoa</taxon>
        <taxon>Nematoda</taxon>
        <taxon>Chromadorea</taxon>
        <taxon>Rhabditida</taxon>
        <taxon>Tylenchina</taxon>
        <taxon>Tylenchomorpha</taxon>
        <taxon>Sphaerularioidea</taxon>
        <taxon>Anguinidae</taxon>
        <taxon>Anguininae</taxon>
        <taxon>Ditylenchus</taxon>
    </lineage>
</organism>